<keyword evidence="7" id="KW-1185">Reference proteome</keyword>
<dbReference type="NCBIfam" id="TIGR00097">
    <property type="entry name" value="HMP-P_kinase"/>
    <property type="match status" value="1"/>
</dbReference>
<dbReference type="InterPro" id="IPR004399">
    <property type="entry name" value="HMP/HMP-P_kinase_dom"/>
</dbReference>
<dbReference type="Proteomes" id="UP000260780">
    <property type="component" value="Unassembled WGS sequence"/>
</dbReference>
<dbReference type="GO" id="GO:0005829">
    <property type="term" value="C:cytosol"/>
    <property type="evidence" value="ECO:0007669"/>
    <property type="project" value="TreeGrafter"/>
</dbReference>
<evidence type="ECO:0000313" key="7">
    <source>
        <dbReference type="Proteomes" id="UP000260862"/>
    </source>
</evidence>
<dbReference type="InterPro" id="IPR013749">
    <property type="entry name" value="PM/HMP-P_kinase-1"/>
</dbReference>
<dbReference type="AlphaFoldDB" id="A0A3E4N2K9"/>
<protein>
    <recommendedName>
        <fullName evidence="2">hydroxymethylpyrimidine kinase</fullName>
        <ecNumber evidence="2">2.7.1.49</ecNumber>
    </recommendedName>
</protein>
<organism evidence="4 7">
    <name type="scientific">Phocaeicola plebeius</name>
    <dbReference type="NCBI Taxonomy" id="310297"/>
    <lineage>
        <taxon>Bacteria</taxon>
        <taxon>Pseudomonadati</taxon>
        <taxon>Bacteroidota</taxon>
        <taxon>Bacteroidia</taxon>
        <taxon>Bacteroidales</taxon>
        <taxon>Bacteroidaceae</taxon>
        <taxon>Phocaeicola</taxon>
    </lineage>
</organism>
<keyword evidence="4" id="KW-0808">Transferase</keyword>
<dbReference type="Proteomes" id="UP000260862">
    <property type="component" value="Unassembled WGS sequence"/>
</dbReference>
<sequence length="272" mass="29935">MDIMKIADKLYKVFVVAGSEPLGTAGIQADMKAIVACGGYAAGAVICIVDEDTTHVKGVHLIPADMIAGQIRSFLGDVGADCIKTGMLYSKNIIRLVAGILDEYSSIPVVVDPVMVTSSGDKLLEEDAVQAYKDYLFPRASILTPNKKEAEWLCGKELNEGNIEECLKDLSRWGNSVVIKSVENRDFFIDYYYNPVEKVMKVYKKEGIRTRNVNGTGDSFASAIATFLSKGYGIEFAVAEAERFIQQSIELGARFKFGRGFGPVYPYYEVQE</sequence>
<dbReference type="GO" id="GO:0009228">
    <property type="term" value="P:thiamine biosynthetic process"/>
    <property type="evidence" value="ECO:0007669"/>
    <property type="project" value="InterPro"/>
</dbReference>
<name>A0A3E4N2K9_9BACT</name>
<evidence type="ECO:0000313" key="4">
    <source>
        <dbReference type="EMBL" id="RGK55842.1"/>
    </source>
</evidence>
<dbReference type="EMBL" id="QSTF01000029">
    <property type="protein sequence ID" value="RGM38138.1"/>
    <property type="molecule type" value="Genomic_DNA"/>
</dbReference>
<dbReference type="CDD" id="cd01169">
    <property type="entry name" value="HMPP_kinase"/>
    <property type="match status" value="1"/>
</dbReference>
<dbReference type="EMBL" id="QSQT01000014">
    <property type="protein sequence ID" value="RGK55842.1"/>
    <property type="molecule type" value="Genomic_DNA"/>
</dbReference>
<gene>
    <name evidence="4" type="primary">thiD</name>
    <name evidence="5" type="ORF">DXC17_10890</name>
    <name evidence="4" type="ORF">DXD04_08545</name>
</gene>
<evidence type="ECO:0000259" key="3">
    <source>
        <dbReference type="Pfam" id="PF08543"/>
    </source>
</evidence>
<dbReference type="Gene3D" id="3.40.1190.20">
    <property type="match status" value="1"/>
</dbReference>
<evidence type="ECO:0000256" key="1">
    <source>
        <dbReference type="ARBA" id="ARBA00004948"/>
    </source>
</evidence>
<dbReference type="SUPFAM" id="SSF53613">
    <property type="entry name" value="Ribokinase-like"/>
    <property type="match status" value="1"/>
</dbReference>
<dbReference type="PANTHER" id="PTHR20858">
    <property type="entry name" value="PHOSPHOMETHYLPYRIMIDINE KINASE"/>
    <property type="match status" value="1"/>
</dbReference>
<evidence type="ECO:0000313" key="6">
    <source>
        <dbReference type="Proteomes" id="UP000260780"/>
    </source>
</evidence>
<evidence type="ECO:0000256" key="2">
    <source>
        <dbReference type="ARBA" id="ARBA00012135"/>
    </source>
</evidence>
<dbReference type="RefSeq" id="WP_117672605.1">
    <property type="nucleotide sequence ID" value="NZ_CABOGR010000014.1"/>
</dbReference>
<dbReference type="GO" id="GO:0008902">
    <property type="term" value="F:hydroxymethylpyrimidine kinase activity"/>
    <property type="evidence" value="ECO:0007669"/>
    <property type="project" value="UniProtKB-EC"/>
</dbReference>
<dbReference type="EC" id="2.7.1.49" evidence="2"/>
<feature type="domain" description="Pyridoxamine kinase/Phosphomethylpyrimidine kinase" evidence="3">
    <location>
        <begin position="21"/>
        <end position="264"/>
    </location>
</feature>
<dbReference type="Pfam" id="PF08543">
    <property type="entry name" value="Phos_pyr_kin"/>
    <property type="match status" value="1"/>
</dbReference>
<proteinExistence type="predicted"/>
<accession>A0A3E4N2K9</accession>
<comment type="caution">
    <text evidence="4">The sequence shown here is derived from an EMBL/GenBank/DDBJ whole genome shotgun (WGS) entry which is preliminary data.</text>
</comment>
<keyword evidence="4" id="KW-0418">Kinase</keyword>
<dbReference type="InterPro" id="IPR029056">
    <property type="entry name" value="Ribokinase-like"/>
</dbReference>
<evidence type="ECO:0000313" key="5">
    <source>
        <dbReference type="EMBL" id="RGM38138.1"/>
    </source>
</evidence>
<dbReference type="GO" id="GO:0008972">
    <property type="term" value="F:phosphomethylpyrimidine kinase activity"/>
    <property type="evidence" value="ECO:0007669"/>
    <property type="project" value="InterPro"/>
</dbReference>
<comment type="pathway">
    <text evidence="1">Cofactor biosynthesis; thiamine diphosphate biosynthesis.</text>
</comment>
<reference evidence="6 7" key="1">
    <citation type="submission" date="2018-08" db="EMBL/GenBank/DDBJ databases">
        <title>A genome reference for cultivated species of the human gut microbiota.</title>
        <authorList>
            <person name="Zou Y."/>
            <person name="Xue W."/>
            <person name="Luo G."/>
        </authorList>
    </citation>
    <scope>NUCLEOTIDE SEQUENCE [LARGE SCALE GENOMIC DNA]</scope>
    <source>
        <strain evidence="5 6">OM08-14</strain>
        <strain evidence="4 7">TF10-3AC</strain>
    </source>
</reference>
<dbReference type="PANTHER" id="PTHR20858:SF17">
    <property type="entry name" value="HYDROXYMETHYLPYRIMIDINE_PHOSPHOMETHYLPYRIMIDINE KINASE THI20-RELATED"/>
    <property type="match status" value="1"/>
</dbReference>